<dbReference type="InterPro" id="IPR007472">
    <property type="entry name" value="N-end_Aminoacyl_Trfase_C"/>
</dbReference>
<evidence type="ECO:0000313" key="7">
    <source>
        <dbReference type="EMBL" id="GAW96262.1"/>
    </source>
</evidence>
<comment type="similarity">
    <text evidence="4">Belongs to the R-transferase family. Bpt subfamily.</text>
</comment>
<protein>
    <recommendedName>
        <fullName evidence="4">Aspartate/glutamate leucyltransferase</fullName>
        <ecNumber evidence="4">2.3.2.29</ecNumber>
    </recommendedName>
</protein>
<dbReference type="Pfam" id="PF04376">
    <property type="entry name" value="ATE_N"/>
    <property type="match status" value="1"/>
</dbReference>
<dbReference type="InterPro" id="IPR016181">
    <property type="entry name" value="Acyl_CoA_acyltransferase"/>
</dbReference>
<keyword evidence="2 4" id="KW-0808">Transferase</keyword>
<proteinExistence type="inferred from homology"/>
<evidence type="ECO:0000256" key="4">
    <source>
        <dbReference type="HAMAP-Rule" id="MF_00689"/>
    </source>
</evidence>
<evidence type="ECO:0000256" key="1">
    <source>
        <dbReference type="ARBA" id="ARBA00022490"/>
    </source>
</evidence>
<dbReference type="PIRSF" id="PIRSF037208">
    <property type="entry name" value="ATE_pro_prd"/>
    <property type="match status" value="1"/>
</dbReference>
<dbReference type="GO" id="GO:0004057">
    <property type="term" value="F:arginyl-tRNA--protein transferase activity"/>
    <property type="evidence" value="ECO:0007669"/>
    <property type="project" value="UniProtKB-EC"/>
</dbReference>
<dbReference type="EC" id="2.3.2.29" evidence="4"/>
<name>A0ABQ0MVI6_9GAMM</name>
<dbReference type="InterPro" id="IPR030700">
    <property type="entry name" value="N-end_Aminoacyl_Trfase"/>
</dbReference>
<keyword evidence="3 4" id="KW-0012">Acyltransferase</keyword>
<dbReference type="EMBL" id="BDQM01000012">
    <property type="protein sequence ID" value="GAW96262.1"/>
    <property type="molecule type" value="Genomic_DNA"/>
</dbReference>
<dbReference type="PANTHER" id="PTHR21367:SF1">
    <property type="entry name" value="ARGINYL-TRNA--PROTEIN TRANSFERASE 1"/>
    <property type="match status" value="1"/>
</dbReference>
<reference evidence="7 8" key="1">
    <citation type="submission" date="2017-06" db="EMBL/GenBank/DDBJ databases">
        <title>Whole Genome Sequences of Colwellia marinimaniae MTCD1.</title>
        <authorList>
            <person name="Kusumoto H."/>
            <person name="Inoue M."/>
            <person name="Tanikawa K."/>
            <person name="Maeji H."/>
            <person name="Cameron J.H."/>
            <person name="Bartlett D.H."/>
        </authorList>
    </citation>
    <scope>NUCLEOTIDE SEQUENCE [LARGE SCALE GENOMIC DNA]</scope>
    <source>
        <strain evidence="7 8">MTCD1</strain>
    </source>
</reference>
<dbReference type="PANTHER" id="PTHR21367">
    <property type="entry name" value="ARGININE-TRNA-PROTEIN TRANSFERASE 1"/>
    <property type="match status" value="1"/>
</dbReference>
<comment type="catalytic activity">
    <reaction evidence="4">
        <text>N-terminal L-glutamyl-[protein] + L-leucyl-tRNA(Leu) = N-terminal L-leucyl-L-glutamyl-[protein] + tRNA(Leu) + H(+)</text>
        <dbReference type="Rhea" id="RHEA:50412"/>
        <dbReference type="Rhea" id="RHEA-COMP:9613"/>
        <dbReference type="Rhea" id="RHEA-COMP:9622"/>
        <dbReference type="Rhea" id="RHEA-COMP:12664"/>
        <dbReference type="Rhea" id="RHEA-COMP:12668"/>
        <dbReference type="ChEBI" id="CHEBI:15378"/>
        <dbReference type="ChEBI" id="CHEBI:64721"/>
        <dbReference type="ChEBI" id="CHEBI:78442"/>
        <dbReference type="ChEBI" id="CHEBI:78494"/>
        <dbReference type="ChEBI" id="CHEBI:133041"/>
        <dbReference type="EC" id="2.3.2.29"/>
    </reaction>
</comment>
<comment type="function">
    <text evidence="4">Functions in the N-end rule pathway of protein degradation where it conjugates Leu from its aminoacyl-tRNA to the N-termini of proteins containing an N-terminal aspartate or glutamate.</text>
</comment>
<dbReference type="HAMAP" id="MF_00689">
    <property type="entry name" value="Bpt"/>
    <property type="match status" value="1"/>
</dbReference>
<dbReference type="Proteomes" id="UP000197068">
    <property type="component" value="Unassembled WGS sequence"/>
</dbReference>
<comment type="caution">
    <text evidence="7">The sequence shown here is derived from an EMBL/GenBank/DDBJ whole genome shotgun (WGS) entry which is preliminary data.</text>
</comment>
<evidence type="ECO:0000259" key="6">
    <source>
        <dbReference type="Pfam" id="PF04377"/>
    </source>
</evidence>
<evidence type="ECO:0000256" key="2">
    <source>
        <dbReference type="ARBA" id="ARBA00022679"/>
    </source>
</evidence>
<dbReference type="RefSeq" id="WP_057180893.1">
    <property type="nucleotide sequence ID" value="NZ_BDQM01000012.1"/>
</dbReference>
<dbReference type="InterPro" id="IPR007471">
    <property type="entry name" value="N-end_Aminoacyl_Trfase_N"/>
</dbReference>
<dbReference type="NCBIfam" id="NF002346">
    <property type="entry name" value="PRK01305.2-3"/>
    <property type="match status" value="1"/>
</dbReference>
<gene>
    <name evidence="7" type="primary">ate</name>
    <name evidence="4" type="synonym">bpt</name>
    <name evidence="7" type="ORF">MTCD1_01876</name>
</gene>
<keyword evidence="8" id="KW-1185">Reference proteome</keyword>
<keyword evidence="1 4" id="KW-0963">Cytoplasm</keyword>
<comment type="catalytic activity">
    <reaction evidence="4">
        <text>N-terminal L-aspartyl-[protein] + L-leucyl-tRNA(Leu) = N-terminal L-leucyl-L-aspartyl-[protein] + tRNA(Leu) + H(+)</text>
        <dbReference type="Rhea" id="RHEA:50420"/>
        <dbReference type="Rhea" id="RHEA-COMP:9613"/>
        <dbReference type="Rhea" id="RHEA-COMP:9622"/>
        <dbReference type="Rhea" id="RHEA-COMP:12669"/>
        <dbReference type="Rhea" id="RHEA-COMP:12674"/>
        <dbReference type="ChEBI" id="CHEBI:15378"/>
        <dbReference type="ChEBI" id="CHEBI:64720"/>
        <dbReference type="ChEBI" id="CHEBI:78442"/>
        <dbReference type="ChEBI" id="CHEBI:78494"/>
        <dbReference type="ChEBI" id="CHEBI:133042"/>
        <dbReference type="EC" id="2.3.2.29"/>
    </reaction>
</comment>
<dbReference type="NCBIfam" id="NF002342">
    <property type="entry name" value="PRK01305.1-3"/>
    <property type="match status" value="1"/>
</dbReference>
<feature type="domain" description="N-end aminoacyl transferase N-terminal" evidence="5">
    <location>
        <begin position="15"/>
        <end position="84"/>
    </location>
</feature>
<evidence type="ECO:0000259" key="5">
    <source>
        <dbReference type="Pfam" id="PF04376"/>
    </source>
</evidence>
<dbReference type="InterPro" id="IPR017138">
    <property type="entry name" value="Asp_Glu_LeuTrfase"/>
</dbReference>
<evidence type="ECO:0000313" key="8">
    <source>
        <dbReference type="Proteomes" id="UP000197068"/>
    </source>
</evidence>
<dbReference type="Pfam" id="PF04377">
    <property type="entry name" value="ATE_C"/>
    <property type="match status" value="1"/>
</dbReference>
<accession>A0ABQ0MVI6</accession>
<feature type="domain" description="N-end rule aminoacyl transferase C-terminal" evidence="6">
    <location>
        <begin position="105"/>
        <end position="229"/>
    </location>
</feature>
<dbReference type="SUPFAM" id="SSF55729">
    <property type="entry name" value="Acyl-CoA N-acyltransferases (Nat)"/>
    <property type="match status" value="1"/>
</dbReference>
<dbReference type="NCBIfam" id="NF002345">
    <property type="entry name" value="PRK01305.2-2"/>
    <property type="match status" value="1"/>
</dbReference>
<evidence type="ECO:0000256" key="3">
    <source>
        <dbReference type="ARBA" id="ARBA00023315"/>
    </source>
</evidence>
<organism evidence="7 8">
    <name type="scientific">Colwellia marinimaniae</name>
    <dbReference type="NCBI Taxonomy" id="1513592"/>
    <lineage>
        <taxon>Bacteria</taxon>
        <taxon>Pseudomonadati</taxon>
        <taxon>Pseudomonadota</taxon>
        <taxon>Gammaproteobacteria</taxon>
        <taxon>Alteromonadales</taxon>
        <taxon>Colwelliaceae</taxon>
        <taxon>Colwellia</taxon>
    </lineage>
</organism>
<comment type="subcellular location">
    <subcellularLocation>
        <location evidence="4">Cytoplasm</location>
    </subcellularLocation>
</comment>
<sequence>MNEISYKLGISKIFPCNYLPDKEERLLIAVDERLANSESYAWLMTQGFRRSGEQSYRPHCPQCNACQSIRVLSKEFSPSKSQRRSKKRNNHFIIKQSSQLKDSYYPLFEAYINTFHQEGSMYPASFEQYQGFLSCNLTQQLFIETWAPANEQEQEKLVCVAVTDVLSNGLSAVYTFYHPEYKAHGLGVFSILTQLNFCQQMSLPYLYLGYQIDDCQKMNYKDRYFPFERFINSQWQLNSKAVVNNAKITK</sequence>